<name>A0A8B6FPF2_MYTGA</name>
<reference evidence="3" key="1">
    <citation type="submission" date="2018-11" db="EMBL/GenBank/DDBJ databases">
        <authorList>
            <person name="Alioto T."/>
            <person name="Alioto T."/>
        </authorList>
    </citation>
    <scope>NUCLEOTIDE SEQUENCE</scope>
</reference>
<sequence length="115" mass="12950">MFLGTSLAAFFVNTTLLNFLSTQLPAEKDPDGIFDQPFKKYYDYIVVGAGSAGSIIATRLSEDRTNVLLLEAGGSDLENEFTRIPLQWLRTLWTKENWSFDTVPQKYSVMSEGSR</sequence>
<dbReference type="InterPro" id="IPR012132">
    <property type="entry name" value="GMC_OxRdtase"/>
</dbReference>
<protein>
    <recommendedName>
        <fullName evidence="5">Glucose-methanol-choline oxidoreductase N-terminal domain-containing protein</fullName>
    </recommendedName>
</protein>
<dbReference type="Gene3D" id="3.50.50.60">
    <property type="entry name" value="FAD/NAD(P)-binding domain"/>
    <property type="match status" value="1"/>
</dbReference>
<evidence type="ECO:0000256" key="1">
    <source>
        <dbReference type="ARBA" id="ARBA00010790"/>
    </source>
</evidence>
<gene>
    <name evidence="3" type="ORF">MGAL_10B077425</name>
</gene>
<feature type="non-terminal residue" evidence="3">
    <location>
        <position position="1"/>
    </location>
</feature>
<comment type="caution">
    <text evidence="3">The sequence shown here is derived from an EMBL/GenBank/DDBJ whole genome shotgun (WGS) entry which is preliminary data.</text>
</comment>
<proteinExistence type="inferred from homology"/>
<dbReference type="InterPro" id="IPR036188">
    <property type="entry name" value="FAD/NAD-bd_sf"/>
</dbReference>
<feature type="signal peptide" evidence="2">
    <location>
        <begin position="1"/>
        <end position="22"/>
    </location>
</feature>
<feature type="chain" id="PRO_5033052218" description="Glucose-methanol-choline oxidoreductase N-terminal domain-containing protein" evidence="2">
    <location>
        <begin position="23"/>
        <end position="115"/>
    </location>
</feature>
<dbReference type="GO" id="GO:0016491">
    <property type="term" value="F:oxidoreductase activity"/>
    <property type="evidence" value="ECO:0007669"/>
    <property type="project" value="TreeGrafter"/>
</dbReference>
<evidence type="ECO:0008006" key="5">
    <source>
        <dbReference type="Google" id="ProtNLM"/>
    </source>
</evidence>
<dbReference type="SUPFAM" id="SSF51905">
    <property type="entry name" value="FAD/NAD(P)-binding domain"/>
    <property type="match status" value="1"/>
</dbReference>
<dbReference type="GO" id="GO:0050660">
    <property type="term" value="F:flavin adenine dinucleotide binding"/>
    <property type="evidence" value="ECO:0007669"/>
    <property type="project" value="InterPro"/>
</dbReference>
<dbReference type="AlphaFoldDB" id="A0A8B6FPF2"/>
<evidence type="ECO:0000256" key="2">
    <source>
        <dbReference type="SAM" id="SignalP"/>
    </source>
</evidence>
<dbReference type="Proteomes" id="UP000596742">
    <property type="component" value="Unassembled WGS sequence"/>
</dbReference>
<keyword evidence="4" id="KW-1185">Reference proteome</keyword>
<dbReference type="EMBL" id="UYJE01007090">
    <property type="protein sequence ID" value="VDI51751.1"/>
    <property type="molecule type" value="Genomic_DNA"/>
</dbReference>
<comment type="similarity">
    <text evidence="1">Belongs to the GMC oxidoreductase family.</text>
</comment>
<evidence type="ECO:0000313" key="3">
    <source>
        <dbReference type="EMBL" id="VDI51751.1"/>
    </source>
</evidence>
<organism evidence="3 4">
    <name type="scientific">Mytilus galloprovincialis</name>
    <name type="common">Mediterranean mussel</name>
    <dbReference type="NCBI Taxonomy" id="29158"/>
    <lineage>
        <taxon>Eukaryota</taxon>
        <taxon>Metazoa</taxon>
        <taxon>Spiralia</taxon>
        <taxon>Lophotrochozoa</taxon>
        <taxon>Mollusca</taxon>
        <taxon>Bivalvia</taxon>
        <taxon>Autobranchia</taxon>
        <taxon>Pteriomorphia</taxon>
        <taxon>Mytilida</taxon>
        <taxon>Mytiloidea</taxon>
        <taxon>Mytilidae</taxon>
        <taxon>Mytilinae</taxon>
        <taxon>Mytilus</taxon>
    </lineage>
</organism>
<keyword evidence="2" id="KW-0732">Signal</keyword>
<dbReference type="PANTHER" id="PTHR11552:SF158">
    <property type="entry name" value="GH23626P-RELATED"/>
    <property type="match status" value="1"/>
</dbReference>
<dbReference type="PANTHER" id="PTHR11552">
    <property type="entry name" value="GLUCOSE-METHANOL-CHOLINE GMC OXIDOREDUCTASE"/>
    <property type="match status" value="1"/>
</dbReference>
<evidence type="ECO:0000313" key="4">
    <source>
        <dbReference type="Proteomes" id="UP000596742"/>
    </source>
</evidence>
<accession>A0A8B6FPF2</accession>
<dbReference type="OrthoDB" id="6096046at2759"/>